<dbReference type="GO" id="GO:0008360">
    <property type="term" value="P:regulation of cell shape"/>
    <property type="evidence" value="ECO:0007669"/>
    <property type="project" value="UniProtKB-UniRule"/>
</dbReference>
<dbReference type="GO" id="GO:0005576">
    <property type="term" value="C:extracellular region"/>
    <property type="evidence" value="ECO:0007669"/>
    <property type="project" value="TreeGrafter"/>
</dbReference>
<protein>
    <submittedName>
        <fullName evidence="13">L,D-transpeptidase</fullName>
    </submittedName>
</protein>
<dbReference type="GO" id="GO:0016757">
    <property type="term" value="F:glycosyltransferase activity"/>
    <property type="evidence" value="ECO:0007669"/>
    <property type="project" value="UniProtKB-KW"/>
</dbReference>
<dbReference type="Pfam" id="PF03734">
    <property type="entry name" value="YkuD"/>
    <property type="match status" value="1"/>
</dbReference>
<feature type="region of interest" description="Disordered" evidence="10">
    <location>
        <begin position="221"/>
        <end position="268"/>
    </location>
</feature>
<evidence type="ECO:0000259" key="12">
    <source>
        <dbReference type="PROSITE" id="PS52029"/>
    </source>
</evidence>
<feature type="active site" description="Proton donor/acceptor" evidence="9">
    <location>
        <position position="173"/>
    </location>
</feature>
<keyword evidence="4" id="KW-0808">Transferase</keyword>
<sequence>MVAAATAMMALGACVPEGMMMATSAAPAASAAPATADATEYAARADNGFSVPAIPVDQVPPQYLRQTVAYTSDFTPGTIVIDPSQKVLYYVTGPKSAVRYGIAVGKEGFGWSGEANVAEKKLWPTWTPPKEMIARKPELAKWEKGQPGGPTNPLGARAIYLNTNGVDYGYRIHGTPEWKSIGSNASSGCIRMFNQDVIDLYGRVQGGERVIVLTSTGEMPTKLTLPPKPKAATPKPAAPAAVEAPAATPELPPLPAMLPPPVFTTTTL</sequence>
<dbReference type="Proteomes" id="UP000826300">
    <property type="component" value="Chromosome"/>
</dbReference>
<feature type="signal peptide" evidence="11">
    <location>
        <begin position="1"/>
        <end position="28"/>
    </location>
</feature>
<proteinExistence type="inferred from homology"/>
<dbReference type="UniPathway" id="UPA00219"/>
<evidence type="ECO:0000256" key="10">
    <source>
        <dbReference type="SAM" id="MobiDB-lite"/>
    </source>
</evidence>
<name>A0A8G1EFB4_9RHOB</name>
<dbReference type="PROSITE" id="PS52029">
    <property type="entry name" value="LD_TPASE"/>
    <property type="match status" value="1"/>
</dbReference>
<keyword evidence="14" id="KW-1185">Reference proteome</keyword>
<feature type="domain" description="L,D-TPase catalytic" evidence="12">
    <location>
        <begin position="77"/>
        <end position="213"/>
    </location>
</feature>
<feature type="compositionally biased region" description="Pro residues" evidence="10">
    <location>
        <begin position="250"/>
        <end position="262"/>
    </location>
</feature>
<evidence type="ECO:0000256" key="1">
    <source>
        <dbReference type="ARBA" id="ARBA00004752"/>
    </source>
</evidence>
<dbReference type="SUPFAM" id="SSF141523">
    <property type="entry name" value="L,D-transpeptidase catalytic domain-like"/>
    <property type="match status" value="1"/>
</dbReference>
<evidence type="ECO:0000256" key="4">
    <source>
        <dbReference type="ARBA" id="ARBA00022679"/>
    </source>
</evidence>
<keyword evidence="11" id="KW-0732">Signal</keyword>
<dbReference type="GO" id="GO:0018104">
    <property type="term" value="P:peptidoglycan-protein cross-linking"/>
    <property type="evidence" value="ECO:0007669"/>
    <property type="project" value="TreeGrafter"/>
</dbReference>
<comment type="similarity">
    <text evidence="2">Belongs to the YkuD family.</text>
</comment>
<dbReference type="PANTHER" id="PTHR30582">
    <property type="entry name" value="L,D-TRANSPEPTIDASE"/>
    <property type="match status" value="1"/>
</dbReference>
<evidence type="ECO:0000256" key="7">
    <source>
        <dbReference type="ARBA" id="ARBA00022984"/>
    </source>
</evidence>
<comment type="pathway">
    <text evidence="1 9">Cell wall biogenesis; peptidoglycan biosynthesis.</text>
</comment>
<dbReference type="GO" id="GO:0071555">
    <property type="term" value="P:cell wall organization"/>
    <property type="evidence" value="ECO:0007669"/>
    <property type="project" value="UniProtKB-UniRule"/>
</dbReference>
<keyword evidence="8 9" id="KW-0961">Cell wall biogenesis/degradation</keyword>
<evidence type="ECO:0000256" key="3">
    <source>
        <dbReference type="ARBA" id="ARBA00022676"/>
    </source>
</evidence>
<dbReference type="InterPro" id="IPR050979">
    <property type="entry name" value="LD-transpeptidase"/>
</dbReference>
<keyword evidence="6 9" id="KW-0133">Cell shape</keyword>
<evidence type="ECO:0000313" key="14">
    <source>
        <dbReference type="Proteomes" id="UP000826300"/>
    </source>
</evidence>
<feature type="chain" id="PRO_5034196483" evidence="11">
    <location>
        <begin position="29"/>
        <end position="268"/>
    </location>
</feature>
<keyword evidence="5" id="KW-0378">Hydrolase</keyword>
<evidence type="ECO:0000256" key="11">
    <source>
        <dbReference type="SAM" id="SignalP"/>
    </source>
</evidence>
<dbReference type="AlphaFoldDB" id="A0A8G1EFB4"/>
<dbReference type="EMBL" id="CP069370">
    <property type="protein sequence ID" value="QYZ71849.1"/>
    <property type="molecule type" value="Genomic_DNA"/>
</dbReference>
<accession>A0A8G1EFB4</accession>
<evidence type="ECO:0000256" key="9">
    <source>
        <dbReference type="PROSITE-ProRule" id="PRU01373"/>
    </source>
</evidence>
<dbReference type="GO" id="GO:0071972">
    <property type="term" value="F:peptidoglycan L,D-transpeptidase activity"/>
    <property type="evidence" value="ECO:0007669"/>
    <property type="project" value="TreeGrafter"/>
</dbReference>
<feature type="compositionally biased region" description="Low complexity" evidence="10">
    <location>
        <begin position="221"/>
        <end position="249"/>
    </location>
</feature>
<dbReference type="PANTHER" id="PTHR30582:SF24">
    <property type="entry name" value="L,D-TRANSPEPTIDASE ERFK_SRFK-RELATED"/>
    <property type="match status" value="1"/>
</dbReference>
<evidence type="ECO:0000256" key="2">
    <source>
        <dbReference type="ARBA" id="ARBA00005992"/>
    </source>
</evidence>
<dbReference type="CDD" id="cd16913">
    <property type="entry name" value="YkuD_like"/>
    <property type="match status" value="1"/>
</dbReference>
<dbReference type="InterPro" id="IPR038063">
    <property type="entry name" value="Transpep_catalytic_dom"/>
</dbReference>
<dbReference type="KEGG" id="nsm:JO391_04300"/>
<keyword evidence="3" id="KW-0328">Glycosyltransferase</keyword>
<dbReference type="InterPro" id="IPR005490">
    <property type="entry name" value="LD_TPept_cat_dom"/>
</dbReference>
<dbReference type="FunFam" id="2.40.440.10:FF:000002">
    <property type="entry name" value="L,D-transpeptidase ErfK/SrfK"/>
    <property type="match status" value="1"/>
</dbReference>
<evidence type="ECO:0000256" key="5">
    <source>
        <dbReference type="ARBA" id="ARBA00022801"/>
    </source>
</evidence>
<organism evidence="13 14">
    <name type="scientific">Neotabrizicola shimadae</name>
    <dbReference type="NCBI Taxonomy" id="2807096"/>
    <lineage>
        <taxon>Bacteria</taxon>
        <taxon>Pseudomonadati</taxon>
        <taxon>Pseudomonadota</taxon>
        <taxon>Alphaproteobacteria</taxon>
        <taxon>Rhodobacterales</taxon>
        <taxon>Paracoccaceae</taxon>
        <taxon>Neotabrizicola</taxon>
    </lineage>
</organism>
<gene>
    <name evidence="13" type="ORF">JO391_04300</name>
</gene>
<evidence type="ECO:0000256" key="8">
    <source>
        <dbReference type="ARBA" id="ARBA00023316"/>
    </source>
</evidence>
<dbReference type="Gene3D" id="2.40.440.10">
    <property type="entry name" value="L,D-transpeptidase catalytic domain-like"/>
    <property type="match status" value="1"/>
</dbReference>
<evidence type="ECO:0000313" key="13">
    <source>
        <dbReference type="EMBL" id="QYZ71849.1"/>
    </source>
</evidence>
<reference evidence="13" key="1">
    <citation type="submission" date="2021-02" db="EMBL/GenBank/DDBJ databases">
        <title>Rhodobacter shimadae sp. nov., an aerobic anoxygenic phototrophic bacterium isolated from a hot spring.</title>
        <authorList>
            <person name="Muramatsu S."/>
            <person name="Haruta S."/>
            <person name="Hirose S."/>
            <person name="Hanada S."/>
        </authorList>
    </citation>
    <scope>NUCLEOTIDE SEQUENCE</scope>
    <source>
        <strain evidence="13">N10</strain>
    </source>
</reference>
<evidence type="ECO:0000256" key="6">
    <source>
        <dbReference type="ARBA" id="ARBA00022960"/>
    </source>
</evidence>
<feature type="active site" description="Nucleophile" evidence="9">
    <location>
        <position position="189"/>
    </location>
</feature>
<keyword evidence="7 9" id="KW-0573">Peptidoglycan synthesis</keyword>